<dbReference type="Pfam" id="PF13508">
    <property type="entry name" value="Acetyltransf_7"/>
    <property type="match status" value="1"/>
</dbReference>
<sequence>MMSQTASRAAAPGLALAVAGVGVLVALRSKAAARAASSRTLATKTSGDGLVVDAKGVRHAPSSLDHIREATTNALELKILSELVNVAFYEGDGFIWSQGQRFRVGTDGADVRKMVEGTESTVLVYEDPVNKQLQGCVRIDWDQKKDVGHFAMVSVPLMYGGRGIGSLLVQAAQLHLKKQLSPAGEIVMDVISIRDDLLGFYSRRGFKRIGPAPLPDELKERACPEFRHVCFELMKKKVADV</sequence>
<gene>
    <name evidence="2" type="ORF">FCC1311_075312</name>
</gene>
<evidence type="ECO:0000313" key="3">
    <source>
        <dbReference type="Proteomes" id="UP000241890"/>
    </source>
</evidence>
<reference evidence="2 3" key="1">
    <citation type="submission" date="2017-12" db="EMBL/GenBank/DDBJ databases">
        <title>Sequencing, de novo assembly and annotation of complete genome of a new Thraustochytrid species, strain FCC1311.</title>
        <authorList>
            <person name="Sedici K."/>
            <person name="Godart F."/>
            <person name="Aiese Cigliano R."/>
            <person name="Sanseverino W."/>
            <person name="Barakat M."/>
            <person name="Ortet P."/>
            <person name="Marechal E."/>
            <person name="Cagnac O."/>
            <person name="Amato A."/>
        </authorList>
    </citation>
    <scope>NUCLEOTIDE SEQUENCE [LARGE SCALE GENOMIC DNA]</scope>
</reference>
<dbReference type="EMBL" id="BEYU01000095">
    <property type="protein sequence ID" value="GBG31308.1"/>
    <property type="molecule type" value="Genomic_DNA"/>
</dbReference>
<keyword evidence="3" id="KW-1185">Reference proteome</keyword>
<proteinExistence type="predicted"/>
<dbReference type="AlphaFoldDB" id="A0A2R5GNJ0"/>
<feature type="domain" description="N-acetyltransferase" evidence="1">
    <location>
        <begin position="65"/>
        <end position="224"/>
    </location>
</feature>
<comment type="caution">
    <text evidence="2">The sequence shown here is derived from an EMBL/GenBank/DDBJ whole genome shotgun (WGS) entry which is preliminary data.</text>
</comment>
<dbReference type="OrthoDB" id="73213at2759"/>
<dbReference type="Proteomes" id="UP000241890">
    <property type="component" value="Unassembled WGS sequence"/>
</dbReference>
<dbReference type="SUPFAM" id="SSF55729">
    <property type="entry name" value="Acyl-CoA N-acyltransferases (Nat)"/>
    <property type="match status" value="1"/>
</dbReference>
<name>A0A2R5GNJ0_9STRA</name>
<dbReference type="GO" id="GO:0016747">
    <property type="term" value="F:acyltransferase activity, transferring groups other than amino-acyl groups"/>
    <property type="evidence" value="ECO:0007669"/>
    <property type="project" value="InterPro"/>
</dbReference>
<dbReference type="PROSITE" id="PS51186">
    <property type="entry name" value="GNAT"/>
    <property type="match status" value="1"/>
</dbReference>
<accession>A0A2R5GNJ0</accession>
<evidence type="ECO:0000259" key="1">
    <source>
        <dbReference type="PROSITE" id="PS51186"/>
    </source>
</evidence>
<protein>
    <recommendedName>
        <fullName evidence="1">N-acetyltransferase domain-containing protein</fullName>
    </recommendedName>
</protein>
<dbReference type="InterPro" id="IPR016181">
    <property type="entry name" value="Acyl_CoA_acyltransferase"/>
</dbReference>
<dbReference type="InParanoid" id="A0A2R5GNJ0"/>
<dbReference type="InterPro" id="IPR000182">
    <property type="entry name" value="GNAT_dom"/>
</dbReference>
<organism evidence="2 3">
    <name type="scientific">Hondaea fermentalgiana</name>
    <dbReference type="NCBI Taxonomy" id="2315210"/>
    <lineage>
        <taxon>Eukaryota</taxon>
        <taxon>Sar</taxon>
        <taxon>Stramenopiles</taxon>
        <taxon>Bigyra</taxon>
        <taxon>Labyrinthulomycetes</taxon>
        <taxon>Thraustochytrida</taxon>
        <taxon>Thraustochytriidae</taxon>
        <taxon>Hondaea</taxon>
    </lineage>
</organism>
<dbReference type="Gene3D" id="3.40.630.30">
    <property type="match status" value="1"/>
</dbReference>
<evidence type="ECO:0000313" key="2">
    <source>
        <dbReference type="EMBL" id="GBG31308.1"/>
    </source>
</evidence>